<dbReference type="InterPro" id="IPR045336">
    <property type="entry name" value="MmgE_PrpD_N"/>
</dbReference>
<dbReference type="Gene3D" id="3.30.1330.120">
    <property type="entry name" value="2-methylcitrate dehydratase PrpD"/>
    <property type="match status" value="1"/>
</dbReference>
<evidence type="ECO:0000256" key="1">
    <source>
        <dbReference type="ARBA" id="ARBA00006174"/>
    </source>
</evidence>
<dbReference type="AlphaFoldDB" id="A0A261QYY1"/>
<dbReference type="InterPro" id="IPR042183">
    <property type="entry name" value="MmgE/PrpD_sf_1"/>
</dbReference>
<comment type="caution">
    <text evidence="4">The sequence shown here is derived from an EMBL/GenBank/DDBJ whole genome shotgun (WGS) entry which is preliminary data.</text>
</comment>
<evidence type="ECO:0000313" key="5">
    <source>
        <dbReference type="Proteomes" id="UP000216947"/>
    </source>
</evidence>
<accession>A0A261QYY1</accession>
<evidence type="ECO:0000259" key="2">
    <source>
        <dbReference type="Pfam" id="PF03972"/>
    </source>
</evidence>
<comment type="similarity">
    <text evidence="1">Belongs to the PrpD family.</text>
</comment>
<keyword evidence="5" id="KW-1185">Reference proteome</keyword>
<dbReference type="Pfam" id="PF03972">
    <property type="entry name" value="MmgE_PrpD_N"/>
    <property type="match status" value="1"/>
</dbReference>
<dbReference type="GO" id="GO:0016829">
    <property type="term" value="F:lyase activity"/>
    <property type="evidence" value="ECO:0007669"/>
    <property type="project" value="InterPro"/>
</dbReference>
<dbReference type="InterPro" id="IPR005656">
    <property type="entry name" value="MmgE_PrpD"/>
</dbReference>
<dbReference type="EMBL" id="NEVK01000006">
    <property type="protein sequence ID" value="OZI17985.1"/>
    <property type="molecule type" value="Genomic_DNA"/>
</dbReference>
<dbReference type="InterPro" id="IPR045337">
    <property type="entry name" value="MmgE_PrpD_C"/>
</dbReference>
<evidence type="ECO:0000259" key="3">
    <source>
        <dbReference type="Pfam" id="PF19305"/>
    </source>
</evidence>
<feature type="domain" description="MmgE/PrpD C-terminal" evidence="3">
    <location>
        <begin position="271"/>
        <end position="433"/>
    </location>
</feature>
<proteinExistence type="inferred from homology"/>
<dbReference type="SUPFAM" id="SSF103378">
    <property type="entry name" value="2-methylcitrate dehydratase PrpD"/>
    <property type="match status" value="1"/>
</dbReference>
<name>A0A261QYY1_9BORD</name>
<dbReference type="InterPro" id="IPR042188">
    <property type="entry name" value="MmgE/PrpD_sf_2"/>
</dbReference>
<gene>
    <name evidence="4" type="ORF">CAL19_12975</name>
</gene>
<dbReference type="Gene3D" id="1.10.4100.10">
    <property type="entry name" value="2-methylcitrate dehydratase PrpD"/>
    <property type="match status" value="1"/>
</dbReference>
<dbReference type="Pfam" id="PF19305">
    <property type="entry name" value="MmgE_PrpD_C"/>
    <property type="match status" value="1"/>
</dbReference>
<feature type="domain" description="MmgE/PrpD N-terminal" evidence="2">
    <location>
        <begin position="11"/>
        <end position="247"/>
    </location>
</feature>
<dbReference type="RefSeq" id="WP_026640104.1">
    <property type="nucleotide sequence ID" value="NZ_NEVK01000006.1"/>
</dbReference>
<dbReference type="PANTHER" id="PTHR16943">
    <property type="entry name" value="2-METHYLCITRATE DEHYDRATASE-RELATED"/>
    <property type="match status" value="1"/>
</dbReference>
<evidence type="ECO:0000313" key="4">
    <source>
        <dbReference type="EMBL" id="OZI17985.1"/>
    </source>
</evidence>
<organism evidence="4 5">
    <name type="scientific">Bordetella genomosp. 7</name>
    <dbReference type="NCBI Taxonomy" id="1416805"/>
    <lineage>
        <taxon>Bacteria</taxon>
        <taxon>Pseudomonadati</taxon>
        <taxon>Pseudomonadota</taxon>
        <taxon>Betaproteobacteria</taxon>
        <taxon>Burkholderiales</taxon>
        <taxon>Alcaligenaceae</taxon>
        <taxon>Bordetella</taxon>
    </lineage>
</organism>
<dbReference type="InterPro" id="IPR036148">
    <property type="entry name" value="MmgE/PrpD_sf"/>
</dbReference>
<protein>
    <submittedName>
        <fullName evidence="4">2-methylcitrate dehydratase</fullName>
    </submittedName>
</protein>
<reference evidence="5" key="1">
    <citation type="submission" date="2017-05" db="EMBL/GenBank/DDBJ databases">
        <title>Complete and WGS of Bordetella genogroups.</title>
        <authorList>
            <person name="Spilker T."/>
            <person name="Lipuma J."/>
        </authorList>
    </citation>
    <scope>NUCLEOTIDE SEQUENCE [LARGE SCALE GENOMIC DNA]</scope>
    <source>
        <strain evidence="5">AU18089</strain>
    </source>
</reference>
<dbReference type="PANTHER" id="PTHR16943:SF8">
    <property type="entry name" value="2-METHYLCITRATE DEHYDRATASE"/>
    <property type="match status" value="1"/>
</dbReference>
<dbReference type="Proteomes" id="UP000216947">
    <property type="component" value="Unassembled WGS sequence"/>
</dbReference>
<sequence>MGDTDTRDLTRQVADYVVAARLDDIPADALHEARRALLNYMGCALGGSGHRAMAITWEALAPYAGPPTARVLGRAGQTDPLLAALLNGISSHVHDYDDTTPSNYIHPTSPVASALFSYASMNPVTGADLLLAYALGYEVVTRIGDATYPAHYQAGWHSTGSVGVFGAAVAIGKLLRLDERQMVWAIGLAATQSAGLREMFGSMAKSFHPGRAAQGGYTAALLAQRGFTAGEHALEGPRGFAAVESAAYDLRVISDGLGRQYHFHQNTYKPFPCGIVIHPTIDACIQLRRSHQIDARHVAAVRLRVAPLVRDLCDQRDISKGLQGKFSVYHAAAIGLARGKAGLAEFTDEAVNDPLVRQVRECVVAEADASIAEDSVHVEVRMRDGKSHSLALEHALGNLRRPLSDAQLEEKFRDQATMLPAAQVDALIAACWQLDRQADVRRLVDLAVPGPA</sequence>